<evidence type="ECO:0008006" key="3">
    <source>
        <dbReference type="Google" id="ProtNLM"/>
    </source>
</evidence>
<protein>
    <recommendedName>
        <fullName evidence="3">DUF3326 domain-containing protein</fullName>
    </recommendedName>
</protein>
<feature type="compositionally biased region" description="Basic and acidic residues" evidence="1">
    <location>
        <begin position="388"/>
        <end position="398"/>
    </location>
</feature>
<dbReference type="InterPro" id="IPR021763">
    <property type="entry name" value="DUF3326"/>
</dbReference>
<dbReference type="PANTHER" id="PTHR36891">
    <property type="entry name" value="OS01G0127400 PROTEIN"/>
    <property type="match status" value="1"/>
</dbReference>
<dbReference type="EMBL" id="HBIR01001784">
    <property type="protein sequence ID" value="CAE0522358.1"/>
    <property type="molecule type" value="Transcribed_RNA"/>
</dbReference>
<dbReference type="AlphaFoldDB" id="A0A6V2KZD6"/>
<gene>
    <name evidence="2" type="ORF">EHUX00137_LOCUS1213</name>
</gene>
<organism evidence="2">
    <name type="scientific">Emiliania huxleyi</name>
    <name type="common">Coccolithophore</name>
    <name type="synonym">Pontosphaera huxleyi</name>
    <dbReference type="NCBI Taxonomy" id="2903"/>
    <lineage>
        <taxon>Eukaryota</taxon>
        <taxon>Haptista</taxon>
        <taxon>Haptophyta</taxon>
        <taxon>Prymnesiophyceae</taxon>
        <taxon>Isochrysidales</taxon>
        <taxon>Noelaerhabdaceae</taxon>
        <taxon>Emiliania</taxon>
    </lineage>
</organism>
<proteinExistence type="predicted"/>
<name>A0A6V2KZD6_EMIHU</name>
<evidence type="ECO:0000256" key="1">
    <source>
        <dbReference type="SAM" id="MobiDB-lite"/>
    </source>
</evidence>
<accession>A0A6V2KZD6</accession>
<dbReference type="PANTHER" id="PTHR36891:SF1">
    <property type="entry name" value="OS01G0127400 PROTEIN"/>
    <property type="match status" value="1"/>
</dbReference>
<sequence>MVLQCVIAAAALHAPTRTYECAAARGSRRPYTAGLIVPTGVGAAIGGYAGDAMPVARALTAVADTVVTHPNVLNGAQMYWSHDAFQYVEGFALDEFAAGRWGLRPASAQKVGLLLDAAIEPELRLRHLQAADAARATLGLCVAAHATTDAPLGVELQMSPSGASWGALRRPDALLAAARRLQAAGCTAIAVVARFPDDEDEEMLAAYRAGDGVDAIGGAEAIISHLITKELRLPCAHAPALPALGLAPGLAPRACAEELGHTFLPCVLANLARAPSLLDGSERPLPGDLWRDSLDALVVPADACGGAAVLALAASDTLVVGVEENTCAMAVSPERLGGGVVRVRSYMEAIGLLAAHKAGVNPACLTPTVAPIADLEVPAEPGHGRSGRVSEEPGERSELGAAAY</sequence>
<feature type="region of interest" description="Disordered" evidence="1">
    <location>
        <begin position="376"/>
        <end position="404"/>
    </location>
</feature>
<dbReference type="Pfam" id="PF11805">
    <property type="entry name" value="DUF3326"/>
    <property type="match status" value="1"/>
</dbReference>
<evidence type="ECO:0000313" key="2">
    <source>
        <dbReference type="EMBL" id="CAE0522358.1"/>
    </source>
</evidence>
<reference evidence="2" key="1">
    <citation type="submission" date="2021-01" db="EMBL/GenBank/DDBJ databases">
        <authorList>
            <person name="Corre E."/>
            <person name="Pelletier E."/>
            <person name="Niang G."/>
            <person name="Scheremetjew M."/>
            <person name="Finn R."/>
            <person name="Kale V."/>
            <person name="Holt S."/>
            <person name="Cochrane G."/>
            <person name="Meng A."/>
            <person name="Brown T."/>
            <person name="Cohen L."/>
        </authorList>
    </citation>
    <scope>NUCLEOTIDE SEQUENCE</scope>
    <source>
        <strain evidence="2">379</strain>
    </source>
</reference>